<reference evidence="1" key="1">
    <citation type="submission" date="2021-01" db="EMBL/GenBank/DDBJ databases">
        <authorList>
            <person name="Corre E."/>
            <person name="Pelletier E."/>
            <person name="Niang G."/>
            <person name="Scheremetjew M."/>
            <person name="Finn R."/>
            <person name="Kale V."/>
            <person name="Holt S."/>
            <person name="Cochrane G."/>
            <person name="Meng A."/>
            <person name="Brown T."/>
            <person name="Cohen L."/>
        </authorList>
    </citation>
    <scope>NUCLEOTIDE SEQUENCE</scope>
    <source>
        <strain evidence="1">Ras09</strain>
    </source>
</reference>
<dbReference type="EMBL" id="HBIA01017999">
    <property type="protein sequence ID" value="CAE0237152.1"/>
    <property type="molecule type" value="Transcribed_RNA"/>
</dbReference>
<sequence>MRSLLMILAVGVGRDCLRLLVLDAHADEVAADGVLEALLVALGLNDGGLVALDELLDARLQHLLEVVLLHVVDDAEAELLGARVDDHEERVVDDLRLRETQRVVVHADVEDLVHVVPHRHRPRPHLEDEVVVVVDPRVSTEQLAHQVVPVSSVQEELLVEERLMLGYRARHWVGCQGALNLKVEDTVVGTLLPLLVGHGVRGRGLCLFGLKLFLLDEAVEGRALEVIANQVLLVLLGDAEVEVLAHEHVLLYGLDNDLLGLLGVGGHRGLHVLGLVIGVDDSVVQVVEEQGRGGHLILDHGGACLPLGE</sequence>
<protein>
    <submittedName>
        <fullName evidence="1">Uncharacterized protein</fullName>
    </submittedName>
</protein>
<accession>A0A7S3CTN6</accession>
<gene>
    <name evidence="1" type="ORF">SRAS04492_LOCUS8961</name>
</gene>
<proteinExistence type="predicted"/>
<evidence type="ECO:0000313" key="1">
    <source>
        <dbReference type="EMBL" id="CAE0237152.1"/>
    </source>
</evidence>
<organism evidence="1">
    <name type="scientific">Strombidium rassoulzadegani</name>
    <dbReference type="NCBI Taxonomy" id="1082188"/>
    <lineage>
        <taxon>Eukaryota</taxon>
        <taxon>Sar</taxon>
        <taxon>Alveolata</taxon>
        <taxon>Ciliophora</taxon>
        <taxon>Intramacronucleata</taxon>
        <taxon>Spirotrichea</taxon>
        <taxon>Oligotrichia</taxon>
        <taxon>Strombidiidae</taxon>
        <taxon>Strombidium</taxon>
    </lineage>
</organism>
<dbReference type="AlphaFoldDB" id="A0A7S3CTN6"/>
<name>A0A7S3CTN6_9SPIT</name>